<reference evidence="2 3" key="1">
    <citation type="journal article" date="2023" name="Genome Announc.">
        <title>Pan-Genome Analyses of the Genus Cohnella and Proposal of the Novel Species Cohnella silvisoli sp. nov., Isolated from Forest Soil.</title>
        <authorList>
            <person name="Wang C."/>
            <person name="Mao L."/>
            <person name="Bao G."/>
            <person name="Zhu H."/>
        </authorList>
    </citation>
    <scope>NUCLEOTIDE SEQUENCE [LARGE SCALE GENOMIC DNA]</scope>
    <source>
        <strain evidence="2 3">NL03-T5-1</strain>
    </source>
</reference>
<dbReference type="EMBL" id="JASKHM010000003">
    <property type="protein sequence ID" value="MEQ4482029.1"/>
    <property type="molecule type" value="Genomic_DNA"/>
</dbReference>
<evidence type="ECO:0000256" key="1">
    <source>
        <dbReference type="SAM" id="Phobius"/>
    </source>
</evidence>
<evidence type="ECO:0000313" key="3">
    <source>
        <dbReference type="Proteomes" id="UP001493487"/>
    </source>
</evidence>
<keyword evidence="3" id="KW-1185">Reference proteome</keyword>
<protein>
    <recommendedName>
        <fullName evidence="4">Glycosyltransferase family 2 protein</fullName>
    </recommendedName>
</protein>
<evidence type="ECO:0008006" key="4">
    <source>
        <dbReference type="Google" id="ProtNLM"/>
    </source>
</evidence>
<accession>A0ABV1KPK7</accession>
<gene>
    <name evidence="2" type="ORF">QJS35_06440</name>
</gene>
<proteinExistence type="predicted"/>
<keyword evidence="1" id="KW-0812">Transmembrane</keyword>
<keyword evidence="1" id="KW-1133">Transmembrane helix</keyword>
<name>A0ABV1KPK7_9BACL</name>
<feature type="transmembrane region" description="Helical" evidence="1">
    <location>
        <begin position="6"/>
        <end position="23"/>
    </location>
</feature>
<comment type="caution">
    <text evidence="2">The sequence shown here is derived from an EMBL/GenBank/DDBJ whole genome shotgun (WGS) entry which is preliminary data.</text>
</comment>
<keyword evidence="1" id="KW-0472">Membrane</keyword>
<evidence type="ECO:0000313" key="2">
    <source>
        <dbReference type="EMBL" id="MEQ4482029.1"/>
    </source>
</evidence>
<sequence>MIPDLLWIIGFYAAAAVFAHWMIRRGTSENRRHYVLVAGNHQMQIEWYIRALQQFSRRTGTEIGITVVLDQSSDETGKIMERFARGDTGIDWVRNDAGNKISDTAGRLELEQLRIGEESTKAARQEVVWVVLARTDDVARLPL</sequence>
<dbReference type="RefSeq" id="WP_232185296.1">
    <property type="nucleotide sequence ID" value="NZ_JAIOAP010000004.1"/>
</dbReference>
<dbReference type="Proteomes" id="UP001493487">
    <property type="component" value="Unassembled WGS sequence"/>
</dbReference>
<organism evidence="2 3">
    <name type="scientific">Cohnella silvisoli</name>
    <dbReference type="NCBI Taxonomy" id="2873699"/>
    <lineage>
        <taxon>Bacteria</taxon>
        <taxon>Bacillati</taxon>
        <taxon>Bacillota</taxon>
        <taxon>Bacilli</taxon>
        <taxon>Bacillales</taxon>
        <taxon>Paenibacillaceae</taxon>
        <taxon>Cohnella</taxon>
    </lineage>
</organism>